<dbReference type="AlphaFoldDB" id="A0A1G6P2D5"/>
<evidence type="ECO:0000313" key="2">
    <source>
        <dbReference type="Proteomes" id="UP000199387"/>
    </source>
</evidence>
<evidence type="ECO:0000313" key="1">
    <source>
        <dbReference type="EMBL" id="SDC73656.1"/>
    </source>
</evidence>
<accession>A0A1G6P2D5</accession>
<gene>
    <name evidence="1" type="ORF">SAMN04488112_1158</name>
</gene>
<sequence>MTCCRFLVEAAFFWNVTGREMPLSLESGIGLWCGKMLYPIDVHKFKNRIIMWKTTRGFFHSTVKINRSTANVFSRRPDLIA</sequence>
<name>A0A1G6P2D5_9BACL</name>
<keyword evidence="2" id="KW-1185">Reference proteome</keyword>
<reference evidence="1 2" key="1">
    <citation type="submission" date="2016-10" db="EMBL/GenBank/DDBJ databases">
        <authorList>
            <person name="de Groot N.N."/>
        </authorList>
    </citation>
    <scope>NUCLEOTIDE SEQUENCE [LARGE SCALE GENOMIC DNA]</scope>
    <source>
        <strain evidence="1 2">DSM 45514</strain>
    </source>
</reference>
<organism evidence="1 2">
    <name type="scientific">Melghirimyces thermohalophilus</name>
    <dbReference type="NCBI Taxonomy" id="1236220"/>
    <lineage>
        <taxon>Bacteria</taxon>
        <taxon>Bacillati</taxon>
        <taxon>Bacillota</taxon>
        <taxon>Bacilli</taxon>
        <taxon>Bacillales</taxon>
        <taxon>Thermoactinomycetaceae</taxon>
        <taxon>Melghirimyces</taxon>
    </lineage>
</organism>
<dbReference type="Proteomes" id="UP000199387">
    <property type="component" value="Unassembled WGS sequence"/>
</dbReference>
<proteinExistence type="predicted"/>
<protein>
    <submittedName>
        <fullName evidence="1">Uncharacterized protein</fullName>
    </submittedName>
</protein>
<dbReference type="EMBL" id="FMZA01000015">
    <property type="protein sequence ID" value="SDC73656.1"/>
    <property type="molecule type" value="Genomic_DNA"/>
</dbReference>